<feature type="transmembrane region" description="Helical" evidence="2">
    <location>
        <begin position="80"/>
        <end position="97"/>
    </location>
</feature>
<evidence type="ECO:0000313" key="3">
    <source>
        <dbReference type="EMBL" id="GBH22057.1"/>
    </source>
</evidence>
<dbReference type="AlphaFoldDB" id="A0A2V0RAE5"/>
<name>A0A2V0RAE5_9ZZZZ</name>
<keyword evidence="2" id="KW-1133">Transmembrane helix</keyword>
<proteinExistence type="predicted"/>
<reference evidence="3" key="1">
    <citation type="submission" date="2017-04" db="EMBL/GenBank/DDBJ databases">
        <title>Unveiling RNA virosphere associated with marine microorganisms.</title>
        <authorList>
            <person name="Urayama S."/>
            <person name="Takaki Y."/>
            <person name="Nishi S."/>
            <person name="Yoshida Y."/>
            <person name="Deguchi S."/>
            <person name="Takai K."/>
            <person name="Nunoura T."/>
        </authorList>
    </citation>
    <scope>NUCLEOTIDE SEQUENCE</scope>
</reference>
<keyword evidence="2" id="KW-0472">Membrane</keyword>
<evidence type="ECO:0000256" key="2">
    <source>
        <dbReference type="SAM" id="Phobius"/>
    </source>
</evidence>
<organism evidence="3">
    <name type="scientific">viral metagenome</name>
    <dbReference type="NCBI Taxonomy" id="1070528"/>
    <lineage>
        <taxon>unclassified sequences</taxon>
        <taxon>metagenomes</taxon>
        <taxon>organismal metagenomes</taxon>
    </lineage>
</organism>
<sequence length="277" mass="31636">MEEDHEDEDNDKRLDDEWASAEVVLGRLKHSCFAMHLLYRRRYIDSRRRLSFYDVPIIVFSAINSVIIAGGKDFIPADALQIMTCLLAVAVGIIQAIKNYFKIDESRESCLSTYKDLFRLFCEISLLLDQPREVREVEPRRYVADKGVEYRDIMDKSIILEDNRTKRNPIYEDNNPYVAGSSGLSSLYHDTPDKSEGSEPDTFLSRQMSLKPIVTSVSTPNLPKYEPPSPVEEDQTQQLETIVEVSEPSEVEDSSTQTAEELLIRPVDQDSSDSDNE</sequence>
<feature type="transmembrane region" description="Helical" evidence="2">
    <location>
        <begin position="50"/>
        <end position="68"/>
    </location>
</feature>
<feature type="region of interest" description="Disordered" evidence="1">
    <location>
        <begin position="182"/>
        <end position="277"/>
    </location>
</feature>
<keyword evidence="2" id="KW-0812">Transmembrane</keyword>
<accession>A0A2V0RAE5</accession>
<protein>
    <submittedName>
        <fullName evidence="3">VP11</fullName>
    </submittedName>
</protein>
<evidence type="ECO:0000256" key="1">
    <source>
        <dbReference type="SAM" id="MobiDB-lite"/>
    </source>
</evidence>
<dbReference type="EMBL" id="BDQA01000584">
    <property type="protein sequence ID" value="GBH22057.1"/>
    <property type="molecule type" value="Genomic_RNA"/>
</dbReference>
<comment type="caution">
    <text evidence="3">The sequence shown here is derived from an EMBL/GenBank/DDBJ whole genome shotgun (WGS) entry which is preliminary data.</text>
</comment>